<feature type="region of interest" description="Disordered" evidence="1">
    <location>
        <begin position="69"/>
        <end position="97"/>
    </location>
</feature>
<evidence type="ECO:0000313" key="2">
    <source>
        <dbReference type="EMBL" id="KAG5208954.1"/>
    </source>
</evidence>
<reference evidence="2 3" key="1">
    <citation type="submission" date="2020-12" db="EMBL/GenBank/DDBJ databases">
        <title>De novo assembly of Tibetan sheep genome.</title>
        <authorList>
            <person name="Li X."/>
        </authorList>
    </citation>
    <scope>NUCLEOTIDE SEQUENCE [LARGE SCALE GENOMIC DNA]</scope>
    <source>
        <tissue evidence="2">Heart</tissue>
    </source>
</reference>
<sequence length="132" mass="14118">MLSRGSPLTPARIPPFQLPAHGQRLRSNSRGLQPSEGGPALPHVPTVTAAHGFQVLAQRPQVLSAEAPLWGTSPETPADPSWSLDQPEILRTPPHGRFQNLSKVDRILTLLTVSAAPPSLPCPLNGFSDRMG</sequence>
<dbReference type="EMBL" id="JAEMGP010000005">
    <property type="protein sequence ID" value="KAG5208954.1"/>
    <property type="molecule type" value="Genomic_DNA"/>
</dbReference>
<evidence type="ECO:0000313" key="3">
    <source>
        <dbReference type="Proteomes" id="UP000664991"/>
    </source>
</evidence>
<gene>
    <name evidence="2" type="ORF">JEQ12_016519</name>
</gene>
<proteinExistence type="predicted"/>
<evidence type="ECO:0000256" key="1">
    <source>
        <dbReference type="SAM" id="MobiDB-lite"/>
    </source>
</evidence>
<dbReference type="AlphaFoldDB" id="A0A836AH43"/>
<comment type="caution">
    <text evidence="2">The sequence shown here is derived from an EMBL/GenBank/DDBJ whole genome shotgun (WGS) entry which is preliminary data.</text>
</comment>
<organism evidence="2 3">
    <name type="scientific">Ovis aries</name>
    <name type="common">Sheep</name>
    <dbReference type="NCBI Taxonomy" id="9940"/>
    <lineage>
        <taxon>Eukaryota</taxon>
        <taxon>Metazoa</taxon>
        <taxon>Chordata</taxon>
        <taxon>Craniata</taxon>
        <taxon>Vertebrata</taxon>
        <taxon>Euteleostomi</taxon>
        <taxon>Mammalia</taxon>
        <taxon>Eutheria</taxon>
        <taxon>Laurasiatheria</taxon>
        <taxon>Artiodactyla</taxon>
        <taxon>Ruminantia</taxon>
        <taxon>Pecora</taxon>
        <taxon>Bovidae</taxon>
        <taxon>Caprinae</taxon>
        <taxon>Ovis</taxon>
    </lineage>
</organism>
<name>A0A836AH43_SHEEP</name>
<accession>A0A836AH43</accession>
<protein>
    <submittedName>
        <fullName evidence="2">Uncharacterized protein</fullName>
    </submittedName>
</protein>
<feature type="region of interest" description="Disordered" evidence="1">
    <location>
        <begin position="1"/>
        <end position="44"/>
    </location>
</feature>
<dbReference type="Proteomes" id="UP000664991">
    <property type="component" value="Unassembled WGS sequence"/>
</dbReference>